<evidence type="ECO:0000313" key="3">
    <source>
        <dbReference type="Proteomes" id="UP000430368"/>
    </source>
</evidence>
<dbReference type="InterPro" id="IPR041129">
    <property type="entry name" value="CdiI_2"/>
</dbReference>
<sequence length="100" mass="11289">MASQTPNLGTLVRVFFGQDCDLFGESVEEILESYRDTENVMTVQKTVNEAQIFLGLYPDDTQLEFAFINLAEGEFSPTAWGYSTRRFLEKVIQTLSKGHG</sequence>
<gene>
    <name evidence="2" type="ORF">FO014_14840</name>
</gene>
<keyword evidence="3" id="KW-1185">Reference proteome</keyword>
<proteinExistence type="predicted"/>
<dbReference type="RefSeq" id="WP_160030076.1">
    <property type="nucleotide sequence ID" value="NZ_CP041764.1"/>
</dbReference>
<dbReference type="EMBL" id="CP041764">
    <property type="protein sequence ID" value="QHA88128.1"/>
    <property type="molecule type" value="Genomic_DNA"/>
</dbReference>
<name>A0ABX6GPB3_9GAMM</name>
<evidence type="ECO:0000259" key="1">
    <source>
        <dbReference type="Pfam" id="PF18593"/>
    </source>
</evidence>
<organism evidence="2 3">
    <name type="scientific">Serratia rhizosphaerae</name>
    <dbReference type="NCBI Taxonomy" id="2597702"/>
    <lineage>
        <taxon>Bacteria</taxon>
        <taxon>Pseudomonadati</taxon>
        <taxon>Pseudomonadota</taxon>
        <taxon>Gammaproteobacteria</taxon>
        <taxon>Enterobacterales</taxon>
        <taxon>Yersiniaceae</taxon>
        <taxon>Serratia</taxon>
    </lineage>
</organism>
<protein>
    <recommendedName>
        <fullName evidence="1">CdiI immunity protein domain-containing protein</fullName>
    </recommendedName>
</protein>
<evidence type="ECO:0000313" key="2">
    <source>
        <dbReference type="EMBL" id="QHA88128.1"/>
    </source>
</evidence>
<dbReference type="Pfam" id="PF18593">
    <property type="entry name" value="CdiI_2"/>
    <property type="match status" value="1"/>
</dbReference>
<reference evidence="2 3" key="1">
    <citation type="submission" date="2019-07" db="EMBL/GenBank/DDBJ databases">
        <title>Serratia dokdonensis sp. nov., an elicitor of systemic resistance in Nicotiana Tabacum.</title>
        <authorList>
            <person name="Son J.-S."/>
            <person name="Hwang Y.-J."/>
            <person name="Lee S.-Y."/>
            <person name="Ghim S.-Y."/>
        </authorList>
    </citation>
    <scope>NUCLEOTIDE SEQUENCE [LARGE SCALE GENOMIC DNA]</scope>
    <source>
        <strain evidence="2 3">KUDC3025</strain>
    </source>
</reference>
<feature type="domain" description="CdiI immunity protein" evidence="1">
    <location>
        <begin position="4"/>
        <end position="95"/>
    </location>
</feature>
<accession>A0ABX6GPB3</accession>
<dbReference type="Proteomes" id="UP000430368">
    <property type="component" value="Chromosome"/>
</dbReference>